<dbReference type="Pfam" id="PF00232">
    <property type="entry name" value="Glyco_hydro_1"/>
    <property type="match status" value="1"/>
</dbReference>
<dbReference type="PROSITE" id="PS00653">
    <property type="entry name" value="GLYCOSYL_HYDROL_F1_2"/>
    <property type="match status" value="1"/>
</dbReference>
<evidence type="ECO:0000256" key="4">
    <source>
        <dbReference type="PROSITE-ProRule" id="PRU10055"/>
    </source>
</evidence>
<dbReference type="InterPro" id="IPR033132">
    <property type="entry name" value="GH_1_N_CS"/>
</dbReference>
<keyword evidence="2 6" id="KW-0378">Hydrolase</keyword>
<dbReference type="InterPro" id="IPR001360">
    <property type="entry name" value="Glyco_hydro_1"/>
</dbReference>
<accession>A0A8J7W3F8</accession>
<reference evidence="7" key="2">
    <citation type="submission" date="2021-04" db="EMBL/GenBank/DDBJ databases">
        <authorList>
            <person name="Liu J."/>
        </authorList>
    </citation>
    <scope>NUCLEOTIDE SEQUENCE</scope>
    <source>
        <strain evidence="7">BAD-6</strain>
    </source>
</reference>
<keyword evidence="8" id="KW-1185">Reference proteome</keyword>
<dbReference type="EMBL" id="JAGSND010000016">
    <property type="protein sequence ID" value="MBR0599794.1"/>
    <property type="molecule type" value="Genomic_DNA"/>
</dbReference>
<dbReference type="GO" id="GO:0008422">
    <property type="term" value="F:beta-glucosidase activity"/>
    <property type="evidence" value="ECO:0007669"/>
    <property type="project" value="TreeGrafter"/>
</dbReference>
<comment type="similarity">
    <text evidence="1 5">Belongs to the glycosyl hydrolase 1 family.</text>
</comment>
<keyword evidence="3 6" id="KW-0326">Glycosidase</keyword>
<evidence type="ECO:0000256" key="2">
    <source>
        <dbReference type="ARBA" id="ARBA00022801"/>
    </source>
</evidence>
<dbReference type="RefSeq" id="WP_227019921.1">
    <property type="nucleotide sequence ID" value="NZ_JAGSND010000016.1"/>
</dbReference>
<dbReference type="AlphaFoldDB" id="A0A8J7W3F8"/>
<comment type="caution">
    <text evidence="7">The sequence shown here is derived from an EMBL/GenBank/DDBJ whole genome shotgun (WGS) entry which is preliminary data.</text>
</comment>
<dbReference type="Gene3D" id="3.20.20.80">
    <property type="entry name" value="Glycosidases"/>
    <property type="match status" value="1"/>
</dbReference>
<sequence>MKYKNPTAFPQDFLWSAATSAYQIEGAYLEDGKSLSVVDLNINSAYADTSITSDHYHRFKEDVALMKELGLKAYRFSISWPRVLPNGRGEVNKKGIEFYLNLVKELKENGIEPLATIYHFDLPDCLQKEYGGWSSRKIIDDFAYYCEVLFEHLGENIKYWFTINEQSNMFLLPYLMVFDTDKSLEKQKYEMNHIMTLAHAKSIQLFREMVPSGKIGPAIGISPNYPKSCDPKDIQASREADDFRTYLFTDLYVYGHYRPNIWKYMLENNVAPTIMEGDLELIAGSKPDFLGLNYYQSRVVAYAPETLENKDIILNTGGNKGATGYEVIPGIYQGSSNQYLEKTDWDWEVDPIGLRVLLNDLNDRYHLPIIITENGIGAIEELTKERQVHDYYRINYLKNHLAQCRLAINDGVKLFGYCPWSFMDLLSTTSGFRKRYEFVFVNREDEDLMDLSRIKKDSFYWYKNIIETNGDMLQGDV</sequence>
<dbReference type="GO" id="GO:0005829">
    <property type="term" value="C:cytosol"/>
    <property type="evidence" value="ECO:0007669"/>
    <property type="project" value="TreeGrafter"/>
</dbReference>
<organism evidence="7 8">
    <name type="scientific">Sinanaerobacter chloroacetimidivorans</name>
    <dbReference type="NCBI Taxonomy" id="2818044"/>
    <lineage>
        <taxon>Bacteria</taxon>
        <taxon>Bacillati</taxon>
        <taxon>Bacillota</taxon>
        <taxon>Clostridia</taxon>
        <taxon>Peptostreptococcales</taxon>
        <taxon>Anaerovoracaceae</taxon>
        <taxon>Sinanaerobacter</taxon>
    </lineage>
</organism>
<proteinExistence type="inferred from homology"/>
<dbReference type="SUPFAM" id="SSF51445">
    <property type="entry name" value="(Trans)glycosidases"/>
    <property type="match status" value="1"/>
</dbReference>
<dbReference type="FunFam" id="3.20.20.80:FF:000004">
    <property type="entry name" value="Beta-glucosidase 6-phospho-beta-glucosidase"/>
    <property type="match status" value="1"/>
</dbReference>
<dbReference type="InterPro" id="IPR018120">
    <property type="entry name" value="Glyco_hydro_1_AS"/>
</dbReference>
<evidence type="ECO:0000313" key="7">
    <source>
        <dbReference type="EMBL" id="MBR0599794.1"/>
    </source>
</evidence>
<protein>
    <submittedName>
        <fullName evidence="7">Glycoside hydrolase family 1 protein</fullName>
    </submittedName>
</protein>
<dbReference type="PANTHER" id="PTHR10353">
    <property type="entry name" value="GLYCOSYL HYDROLASE"/>
    <property type="match status" value="1"/>
</dbReference>
<evidence type="ECO:0000313" key="8">
    <source>
        <dbReference type="Proteomes" id="UP000675664"/>
    </source>
</evidence>
<gene>
    <name evidence="7" type="ORF">KCX82_18065</name>
</gene>
<dbReference type="PROSITE" id="PS00572">
    <property type="entry name" value="GLYCOSYL_HYDROL_F1_1"/>
    <property type="match status" value="1"/>
</dbReference>
<dbReference type="PRINTS" id="PR00131">
    <property type="entry name" value="GLHYDRLASE1"/>
</dbReference>
<dbReference type="Proteomes" id="UP000675664">
    <property type="component" value="Unassembled WGS sequence"/>
</dbReference>
<feature type="active site" description="Nucleophile" evidence="4">
    <location>
        <position position="373"/>
    </location>
</feature>
<dbReference type="GO" id="GO:0016052">
    <property type="term" value="P:carbohydrate catabolic process"/>
    <property type="evidence" value="ECO:0007669"/>
    <property type="project" value="TreeGrafter"/>
</dbReference>
<evidence type="ECO:0000256" key="6">
    <source>
        <dbReference type="RuleBase" id="RU004468"/>
    </source>
</evidence>
<evidence type="ECO:0000256" key="3">
    <source>
        <dbReference type="ARBA" id="ARBA00023295"/>
    </source>
</evidence>
<reference evidence="7" key="1">
    <citation type="submission" date="2021-04" db="EMBL/GenBank/DDBJ databases">
        <title>Sinoanaerobacter chloroacetimidivorans sp. nov., an obligate anaerobic bacterium isolated from anaerobic sludge.</title>
        <authorList>
            <person name="Bao Y."/>
        </authorList>
    </citation>
    <scope>NUCLEOTIDE SEQUENCE</scope>
    <source>
        <strain evidence="7">BAD-6</strain>
    </source>
</reference>
<evidence type="ECO:0000256" key="5">
    <source>
        <dbReference type="RuleBase" id="RU003690"/>
    </source>
</evidence>
<name>A0A8J7W3F8_9FIRM</name>
<dbReference type="InterPro" id="IPR017853">
    <property type="entry name" value="GH"/>
</dbReference>
<evidence type="ECO:0000256" key="1">
    <source>
        <dbReference type="ARBA" id="ARBA00010838"/>
    </source>
</evidence>
<dbReference type="PANTHER" id="PTHR10353:SF136">
    <property type="entry name" value="ARYL-PHOSPHO-BETA-D-GLUCOSIDASE BGLC"/>
    <property type="match status" value="1"/>
</dbReference>